<dbReference type="Pfam" id="PF00209">
    <property type="entry name" value="SNF"/>
    <property type="match status" value="1"/>
</dbReference>
<dbReference type="GO" id="GO:0005886">
    <property type="term" value="C:plasma membrane"/>
    <property type="evidence" value="ECO:0007669"/>
    <property type="project" value="TreeGrafter"/>
</dbReference>
<dbReference type="GO" id="GO:0035725">
    <property type="term" value="P:sodium ion transmembrane transport"/>
    <property type="evidence" value="ECO:0007669"/>
    <property type="project" value="TreeGrafter"/>
</dbReference>
<keyword evidence="3 9" id="KW-0813">Transport</keyword>
<feature type="binding site" evidence="8">
    <location>
        <position position="528"/>
    </location>
    <ligand>
        <name>Na(+)</name>
        <dbReference type="ChEBI" id="CHEBI:29101"/>
        <label>1</label>
    </ligand>
</feature>
<comment type="caution">
    <text evidence="12">The sequence shown here is derived from an EMBL/GenBank/DDBJ whole genome shotgun (WGS) entry which is preliminary data.</text>
</comment>
<dbReference type="PROSITE" id="PS50267">
    <property type="entry name" value="NA_NEUROTRAN_SYMP_3"/>
    <property type="match status" value="1"/>
</dbReference>
<gene>
    <name evidence="12" type="ORF">TSAR_012962</name>
</gene>
<evidence type="ECO:0000256" key="1">
    <source>
        <dbReference type="ARBA" id="ARBA00004141"/>
    </source>
</evidence>
<evidence type="ECO:0000256" key="7">
    <source>
        <dbReference type="ARBA" id="ARBA00023136"/>
    </source>
</evidence>
<keyword evidence="8" id="KW-0915">Sodium</keyword>
<feature type="transmembrane region" description="Helical" evidence="11">
    <location>
        <begin position="158"/>
        <end position="178"/>
    </location>
</feature>
<accession>A0A232ES14</accession>
<dbReference type="AlphaFoldDB" id="A0A232ES14"/>
<proteinExistence type="inferred from homology"/>
<feature type="binding site" evidence="8">
    <location>
        <position position="142"/>
    </location>
    <ligand>
        <name>Na(+)</name>
        <dbReference type="ChEBI" id="CHEBI:29101"/>
        <label>1</label>
    </ligand>
</feature>
<feature type="region of interest" description="Disordered" evidence="10">
    <location>
        <begin position="1"/>
        <end position="28"/>
    </location>
</feature>
<feature type="binding site" evidence="8">
    <location>
        <position position="529"/>
    </location>
    <ligand>
        <name>Na(+)</name>
        <dbReference type="ChEBI" id="CHEBI:29101"/>
        <label>1</label>
    </ligand>
</feature>
<dbReference type="PANTHER" id="PTHR11616:SF182">
    <property type="entry name" value="TRANSPORTER"/>
    <property type="match status" value="1"/>
</dbReference>
<dbReference type="InterPro" id="IPR000175">
    <property type="entry name" value="Na/ntran_symport"/>
</dbReference>
<dbReference type="PANTHER" id="PTHR11616">
    <property type="entry name" value="SODIUM/CHLORIDE DEPENDENT TRANSPORTER"/>
    <property type="match status" value="1"/>
</dbReference>
<feature type="transmembrane region" description="Helical" evidence="11">
    <location>
        <begin position="513"/>
        <end position="538"/>
    </location>
</feature>
<reference evidence="12 13" key="1">
    <citation type="journal article" date="2017" name="Curr. Biol.">
        <title>The Evolution of Venom by Co-option of Single-Copy Genes.</title>
        <authorList>
            <person name="Martinson E.O."/>
            <person name="Mrinalini"/>
            <person name="Kelkar Y.D."/>
            <person name="Chang C.H."/>
            <person name="Werren J.H."/>
        </authorList>
    </citation>
    <scope>NUCLEOTIDE SEQUENCE [LARGE SCALE GENOMIC DNA]</scope>
    <source>
        <strain evidence="12 13">Alberta</strain>
        <tissue evidence="12">Whole body</tissue>
    </source>
</reference>
<dbReference type="CDD" id="cd10332">
    <property type="entry name" value="SLC6sbd-B0AT-like"/>
    <property type="match status" value="1"/>
</dbReference>
<feature type="transmembrane region" description="Helical" evidence="11">
    <location>
        <begin position="283"/>
        <end position="301"/>
    </location>
</feature>
<evidence type="ECO:0000256" key="11">
    <source>
        <dbReference type="SAM" id="Phobius"/>
    </source>
</evidence>
<feature type="transmembrane region" description="Helical" evidence="11">
    <location>
        <begin position="643"/>
        <end position="666"/>
    </location>
</feature>
<evidence type="ECO:0000313" key="13">
    <source>
        <dbReference type="Proteomes" id="UP000215335"/>
    </source>
</evidence>
<evidence type="ECO:0000256" key="5">
    <source>
        <dbReference type="ARBA" id="ARBA00022847"/>
    </source>
</evidence>
<organism evidence="12 13">
    <name type="scientific">Trichomalopsis sarcophagae</name>
    <dbReference type="NCBI Taxonomy" id="543379"/>
    <lineage>
        <taxon>Eukaryota</taxon>
        <taxon>Metazoa</taxon>
        <taxon>Ecdysozoa</taxon>
        <taxon>Arthropoda</taxon>
        <taxon>Hexapoda</taxon>
        <taxon>Insecta</taxon>
        <taxon>Pterygota</taxon>
        <taxon>Neoptera</taxon>
        <taxon>Endopterygota</taxon>
        <taxon>Hymenoptera</taxon>
        <taxon>Apocrita</taxon>
        <taxon>Proctotrupomorpha</taxon>
        <taxon>Chalcidoidea</taxon>
        <taxon>Pteromalidae</taxon>
        <taxon>Pteromalinae</taxon>
        <taxon>Trichomalopsis</taxon>
    </lineage>
</organism>
<keyword evidence="13" id="KW-1185">Reference proteome</keyword>
<feature type="transmembrane region" description="Helical" evidence="11">
    <location>
        <begin position="559"/>
        <end position="583"/>
    </location>
</feature>
<evidence type="ECO:0000256" key="3">
    <source>
        <dbReference type="ARBA" id="ARBA00022448"/>
    </source>
</evidence>
<dbReference type="PRINTS" id="PR00176">
    <property type="entry name" value="NANEUSMPORT"/>
</dbReference>
<dbReference type="PROSITE" id="PS00610">
    <property type="entry name" value="NA_NEUROTRAN_SYMP_1"/>
    <property type="match status" value="1"/>
</dbReference>
<feature type="region of interest" description="Disordered" evidence="10">
    <location>
        <begin position="49"/>
        <end position="73"/>
    </location>
</feature>
<sequence>MANTAHLVRRQSSRDLKPQKSVDKLEMKEMRGRLVAESRKSNVTANYGATNAAFEDSSPNTKPSGGLFDVQSKPGEQSSAVVAGGGGVAGGAGGVGGGGSKLGSNEGKGIFKPEAGEDERENWDSKLTFLLATVGYAVGLGNVWRFPYLAQKNGGGAFLIPYFVMLAIEGIPIFYLELAIGQRLRKGAIGVWNQVSPYMAGIGVSSAVVSFNVALYYNTIIAWCLFYFVQSFQSELPWSECPNKYFQNGSYSPEPECLQSSPTQYFWYRTTLMVSKDINTPDVFNWKIALALVIAWILVYMCMIKGIASSGKVVYVTATFPYIVLIIFFFRGVTLPGMSDGLRHLFTPKWYTLTDPVVWLEAGTQIFFSLGLAFGGLIAFSSYNPVNNNCYRDAIMVSLTNCFTSMFAGIVVFSIIGFKATMVYEQCLADRNTTLISIFGSPGKIPTELPVSGALLNVTNSNGSLTNLLMPELPECDLEKELDNNTKSKSASGTGLAFIIFTEAINQFPGAQFWSVLFFLMLFTLGIDSQFGTLEGVVTSIVDMKLFPNLRKEILTGKFIVNSFPLYTSILNICLLCCIISMAFAHGAGSYVFVLFDNFSGNFPLLIIAFFECIGVSYVYGIKRFADDIELMTGSRPGLYWLICWKYLSPLAMLSILIASFVEIVVEGSGYQAWVASKGVTERQEWPAWALVLIAVLILASILWIPIVAICRYFNILIIDDNEKAWFPAADLKEFHGIMPHEVTVAETLLFCIRADGTEGLCCPTGGPSDDDDEDLDLT</sequence>
<feature type="compositionally biased region" description="Basic and acidic residues" evidence="10">
    <location>
        <begin position="12"/>
        <end position="28"/>
    </location>
</feature>
<feature type="transmembrane region" description="Helical" evidence="11">
    <location>
        <begin position="127"/>
        <end position="146"/>
    </location>
</feature>
<dbReference type="GO" id="GO:0015293">
    <property type="term" value="F:symporter activity"/>
    <property type="evidence" value="ECO:0007669"/>
    <property type="project" value="UniProtKB-KW"/>
</dbReference>
<feature type="binding site" evidence="8">
    <location>
        <position position="137"/>
    </location>
    <ligand>
        <name>Na(+)</name>
        <dbReference type="ChEBI" id="CHEBI:29101"/>
        <label>1</label>
    </ligand>
</feature>
<evidence type="ECO:0000256" key="6">
    <source>
        <dbReference type="ARBA" id="ARBA00022989"/>
    </source>
</evidence>
<comment type="subcellular location">
    <subcellularLocation>
        <location evidence="1">Membrane</location>
        <topology evidence="1">Multi-pass membrane protein</topology>
    </subcellularLocation>
</comment>
<protein>
    <recommendedName>
        <fullName evidence="9">Transporter</fullName>
    </recommendedName>
</protein>
<feature type="transmembrane region" description="Helical" evidence="11">
    <location>
        <begin position="198"/>
        <end position="229"/>
    </location>
</feature>
<comment type="similarity">
    <text evidence="2 9">Belongs to the sodium:neurotransmitter symporter (SNF) (TC 2.A.22) family.</text>
</comment>
<evidence type="ECO:0000256" key="4">
    <source>
        <dbReference type="ARBA" id="ARBA00022692"/>
    </source>
</evidence>
<dbReference type="STRING" id="543379.A0A232ES14"/>
<keyword evidence="4 9" id="KW-0812">Transmembrane</keyword>
<evidence type="ECO:0000313" key="12">
    <source>
        <dbReference type="EMBL" id="OXU21159.1"/>
    </source>
</evidence>
<feature type="binding site" evidence="8">
    <location>
        <position position="138"/>
    </location>
    <ligand>
        <name>Na(+)</name>
        <dbReference type="ChEBI" id="CHEBI:29101"/>
        <label>1</label>
    </ligand>
</feature>
<feature type="binding site" evidence="8">
    <location>
        <position position="525"/>
    </location>
    <ligand>
        <name>Na(+)</name>
        <dbReference type="ChEBI" id="CHEBI:29101"/>
        <label>1</label>
    </ligand>
</feature>
<evidence type="ECO:0000256" key="8">
    <source>
        <dbReference type="PIRSR" id="PIRSR600175-1"/>
    </source>
</evidence>
<dbReference type="OrthoDB" id="6581954at2759"/>
<dbReference type="GO" id="GO:0046872">
    <property type="term" value="F:metal ion binding"/>
    <property type="evidence" value="ECO:0007669"/>
    <property type="project" value="UniProtKB-KW"/>
</dbReference>
<evidence type="ECO:0000256" key="10">
    <source>
        <dbReference type="SAM" id="MobiDB-lite"/>
    </source>
</evidence>
<name>A0A232ES14_9HYME</name>
<evidence type="ECO:0000256" key="2">
    <source>
        <dbReference type="ARBA" id="ARBA00006459"/>
    </source>
</evidence>
<evidence type="ECO:0000256" key="9">
    <source>
        <dbReference type="RuleBase" id="RU003732"/>
    </source>
</evidence>
<feature type="transmembrane region" description="Helical" evidence="11">
    <location>
        <begin position="603"/>
        <end position="622"/>
    </location>
</feature>
<feature type="binding site" evidence="8">
    <location>
        <position position="401"/>
    </location>
    <ligand>
        <name>Na(+)</name>
        <dbReference type="ChEBI" id="CHEBI:29101"/>
        <label>1</label>
    </ligand>
</feature>
<dbReference type="SUPFAM" id="SSF161070">
    <property type="entry name" value="SNF-like"/>
    <property type="match status" value="1"/>
</dbReference>
<dbReference type="Proteomes" id="UP000215335">
    <property type="component" value="Unassembled WGS sequence"/>
</dbReference>
<feature type="transmembrane region" description="Helical" evidence="11">
    <location>
        <begin position="395"/>
        <end position="416"/>
    </location>
</feature>
<keyword evidence="8" id="KW-0479">Metal-binding</keyword>
<dbReference type="InterPro" id="IPR037272">
    <property type="entry name" value="SNS_sf"/>
</dbReference>
<feature type="transmembrane region" description="Helical" evidence="11">
    <location>
        <begin position="313"/>
        <end position="338"/>
    </location>
</feature>
<feature type="transmembrane region" description="Helical" evidence="11">
    <location>
        <begin position="358"/>
        <end position="383"/>
    </location>
</feature>
<feature type="binding site" evidence="8">
    <location>
        <position position="369"/>
    </location>
    <ligand>
        <name>Na(+)</name>
        <dbReference type="ChEBI" id="CHEBI:29101"/>
        <label>1</label>
    </ligand>
</feature>
<feature type="binding site" evidence="8">
    <location>
        <position position="135"/>
    </location>
    <ligand>
        <name>Na(+)</name>
        <dbReference type="ChEBI" id="CHEBI:29101"/>
        <label>1</label>
    </ligand>
</feature>
<keyword evidence="5 9" id="KW-0769">Symport</keyword>
<dbReference type="GO" id="GO:0006865">
    <property type="term" value="P:amino acid transport"/>
    <property type="evidence" value="ECO:0007669"/>
    <property type="project" value="TreeGrafter"/>
</dbReference>
<dbReference type="EMBL" id="NNAY01002512">
    <property type="protein sequence ID" value="OXU21159.1"/>
    <property type="molecule type" value="Genomic_DNA"/>
</dbReference>
<feature type="transmembrane region" description="Helical" evidence="11">
    <location>
        <begin position="686"/>
        <end position="714"/>
    </location>
</feature>
<keyword evidence="6 11" id="KW-1133">Transmembrane helix</keyword>
<keyword evidence="7 11" id="KW-0472">Membrane</keyword>